<reference evidence="2 3" key="1">
    <citation type="journal article" date="2012" name="Eukaryot. Cell">
        <title>Draft genome sequence of CBS 2479, the standard type strain of Trichosporon asahii.</title>
        <authorList>
            <person name="Yang R.Y."/>
            <person name="Li H.T."/>
            <person name="Zhu H."/>
            <person name="Zhou G.P."/>
            <person name="Wang M."/>
            <person name="Wang L."/>
        </authorList>
    </citation>
    <scope>NUCLEOTIDE SEQUENCE [LARGE SCALE GENOMIC DNA]</scope>
    <source>
        <strain evidence="3">ATCC 90039 / CBS 2479 / JCM 2466 / KCTC 7840 / NCYC 2677 / UAMH 7654</strain>
    </source>
</reference>
<protein>
    <submittedName>
        <fullName evidence="2">Uncharacterized protein</fullName>
    </submittedName>
</protein>
<dbReference type="HOGENOM" id="CLU_2147625_0_0_1"/>
<comment type="caution">
    <text evidence="2">The sequence shown here is derived from an EMBL/GenBank/DDBJ whole genome shotgun (WGS) entry which is preliminary data.</text>
</comment>
<evidence type="ECO:0000256" key="1">
    <source>
        <dbReference type="SAM" id="MobiDB-lite"/>
    </source>
</evidence>
<evidence type="ECO:0000313" key="2">
    <source>
        <dbReference type="EMBL" id="EJT49889.1"/>
    </source>
</evidence>
<dbReference type="AlphaFoldDB" id="J6EYY8"/>
<evidence type="ECO:0000313" key="3">
    <source>
        <dbReference type="Proteomes" id="UP000002748"/>
    </source>
</evidence>
<organism evidence="2 3">
    <name type="scientific">Trichosporon asahii var. asahii (strain ATCC 90039 / CBS 2479 / JCM 2466 / KCTC 7840 / NBRC 103889/ NCYC 2677 / UAMH 7654)</name>
    <name type="common">Yeast</name>
    <dbReference type="NCBI Taxonomy" id="1186058"/>
    <lineage>
        <taxon>Eukaryota</taxon>
        <taxon>Fungi</taxon>
        <taxon>Dikarya</taxon>
        <taxon>Basidiomycota</taxon>
        <taxon>Agaricomycotina</taxon>
        <taxon>Tremellomycetes</taxon>
        <taxon>Trichosporonales</taxon>
        <taxon>Trichosporonaceae</taxon>
        <taxon>Trichosporon</taxon>
    </lineage>
</organism>
<name>J6EYY8_TRIAS</name>
<dbReference type="RefSeq" id="XP_014181000.1">
    <property type="nucleotide sequence ID" value="XM_014325525.1"/>
</dbReference>
<gene>
    <name evidence="2" type="ORF">A1Q1_00902</name>
</gene>
<sequence>MLVTSPTYMSSHGVACTQVQVRCRTGRSAQASDRRRRTSWSSSGTLGKLTKSKPHRCGGRFTSQQIYDQLRWAQAEVWRLSREVEDATDMFHQEQEDSVAWEELRDLQRQEE</sequence>
<accession>J6EYY8</accession>
<dbReference type="GeneID" id="25984416"/>
<dbReference type="VEuPathDB" id="FungiDB:A1Q1_00902"/>
<dbReference type="Proteomes" id="UP000002748">
    <property type="component" value="Unassembled WGS sequence"/>
</dbReference>
<feature type="region of interest" description="Disordered" evidence="1">
    <location>
        <begin position="27"/>
        <end position="57"/>
    </location>
</feature>
<dbReference type="KEGG" id="tasa:A1Q1_00902"/>
<dbReference type="EMBL" id="ALBS01000144">
    <property type="protein sequence ID" value="EJT49889.1"/>
    <property type="molecule type" value="Genomic_DNA"/>
</dbReference>
<proteinExistence type="predicted"/>